<gene>
    <name evidence="10" type="primary">miaA</name>
    <name evidence="14" type="ORF">CEN89_737</name>
</gene>
<evidence type="ECO:0000256" key="12">
    <source>
        <dbReference type="RuleBase" id="RU003784"/>
    </source>
</evidence>
<dbReference type="SUPFAM" id="SSF52540">
    <property type="entry name" value="P-loop containing nucleoside triphosphate hydrolases"/>
    <property type="match status" value="1"/>
</dbReference>
<evidence type="ECO:0000313" key="15">
    <source>
        <dbReference type="Proteomes" id="UP000315689"/>
    </source>
</evidence>
<evidence type="ECO:0000256" key="3">
    <source>
        <dbReference type="ARBA" id="ARBA00005842"/>
    </source>
</evidence>
<evidence type="ECO:0000256" key="6">
    <source>
        <dbReference type="ARBA" id="ARBA00022741"/>
    </source>
</evidence>
<comment type="catalytic activity">
    <reaction evidence="9 10 11">
        <text>adenosine(37) in tRNA + dimethylallyl diphosphate = N(6)-dimethylallyladenosine(37) in tRNA + diphosphate</text>
        <dbReference type="Rhea" id="RHEA:26482"/>
        <dbReference type="Rhea" id="RHEA-COMP:10162"/>
        <dbReference type="Rhea" id="RHEA-COMP:10375"/>
        <dbReference type="ChEBI" id="CHEBI:33019"/>
        <dbReference type="ChEBI" id="CHEBI:57623"/>
        <dbReference type="ChEBI" id="CHEBI:74411"/>
        <dbReference type="ChEBI" id="CHEBI:74415"/>
        <dbReference type="EC" id="2.5.1.75"/>
    </reaction>
</comment>
<proteinExistence type="inferred from homology"/>
<dbReference type="GO" id="GO:0052381">
    <property type="term" value="F:tRNA dimethylallyltransferase activity"/>
    <property type="evidence" value="ECO:0007669"/>
    <property type="project" value="UniProtKB-UniRule"/>
</dbReference>
<accession>A0A554LHP0</accession>
<evidence type="ECO:0000256" key="5">
    <source>
        <dbReference type="ARBA" id="ARBA00022694"/>
    </source>
</evidence>
<evidence type="ECO:0000256" key="4">
    <source>
        <dbReference type="ARBA" id="ARBA00022679"/>
    </source>
</evidence>
<dbReference type="Gene3D" id="3.40.50.300">
    <property type="entry name" value="P-loop containing nucleotide triphosphate hydrolases"/>
    <property type="match status" value="1"/>
</dbReference>
<dbReference type="PANTHER" id="PTHR11088:SF60">
    <property type="entry name" value="TRNA DIMETHYLALLYLTRANSFERASE"/>
    <property type="match status" value="1"/>
</dbReference>
<dbReference type="InterPro" id="IPR018022">
    <property type="entry name" value="IPT"/>
</dbReference>
<comment type="similarity">
    <text evidence="3 10 13">Belongs to the IPP transferase family.</text>
</comment>
<evidence type="ECO:0000256" key="9">
    <source>
        <dbReference type="ARBA" id="ARBA00049563"/>
    </source>
</evidence>
<evidence type="ECO:0000256" key="10">
    <source>
        <dbReference type="HAMAP-Rule" id="MF_00185"/>
    </source>
</evidence>
<evidence type="ECO:0000313" key="14">
    <source>
        <dbReference type="EMBL" id="TSC92372.1"/>
    </source>
</evidence>
<evidence type="ECO:0000256" key="7">
    <source>
        <dbReference type="ARBA" id="ARBA00022840"/>
    </source>
</evidence>
<keyword evidence="4 10" id="KW-0808">Transferase</keyword>
<comment type="function">
    <text evidence="2 10 12">Catalyzes the transfer of a dimethylallyl group onto the adenine at position 37 in tRNAs that read codons beginning with uridine, leading to the formation of N6-(dimethylallyl)adenosine (i(6)A).</text>
</comment>
<keyword evidence="7 10" id="KW-0067">ATP-binding</keyword>
<dbReference type="Pfam" id="PF01715">
    <property type="entry name" value="IPPT"/>
    <property type="match status" value="1"/>
</dbReference>
<dbReference type="InterPro" id="IPR039657">
    <property type="entry name" value="Dimethylallyltransferase"/>
</dbReference>
<feature type="site" description="Interaction with substrate tRNA" evidence="10">
    <location>
        <position position="119"/>
    </location>
</feature>
<feature type="region of interest" description="Interaction with substrate tRNA" evidence="10">
    <location>
        <begin position="35"/>
        <end position="38"/>
    </location>
</feature>
<name>A0A554LHP0_9BACT</name>
<dbReference type="GO" id="GO:0006400">
    <property type="term" value="P:tRNA modification"/>
    <property type="evidence" value="ECO:0007669"/>
    <property type="project" value="TreeGrafter"/>
</dbReference>
<protein>
    <recommendedName>
        <fullName evidence="10">tRNA dimethylallyltransferase</fullName>
        <ecNumber evidence="10">2.5.1.75</ecNumber>
    </recommendedName>
    <alternativeName>
        <fullName evidence="10">Dimethylallyl diphosphate:tRNA dimethylallyltransferase</fullName>
        <shortName evidence="10">DMAPP:tRNA dimethylallyltransferase</shortName>
        <shortName evidence="10">DMATase</shortName>
    </alternativeName>
    <alternativeName>
        <fullName evidence="10">Isopentenyl-diphosphate:tRNA isopentenyltransferase</fullName>
        <shortName evidence="10">IPP transferase</shortName>
        <shortName evidence="10">IPPT</shortName>
        <shortName evidence="10">IPTase</shortName>
    </alternativeName>
</protein>
<feature type="binding site" evidence="10">
    <location>
        <begin position="12"/>
        <end position="17"/>
    </location>
    <ligand>
        <name>substrate</name>
    </ligand>
</feature>
<keyword evidence="8 10" id="KW-0460">Magnesium</keyword>
<keyword evidence="6 10" id="KW-0547">Nucleotide-binding</keyword>
<comment type="subunit">
    <text evidence="10">Monomer.</text>
</comment>
<dbReference type="EMBL" id="VMGK01000032">
    <property type="protein sequence ID" value="TSC92372.1"/>
    <property type="molecule type" value="Genomic_DNA"/>
</dbReference>
<feature type="binding site" evidence="10">
    <location>
        <begin position="10"/>
        <end position="17"/>
    </location>
    <ligand>
        <name>ATP</name>
        <dbReference type="ChEBI" id="CHEBI:30616"/>
    </ligand>
</feature>
<dbReference type="Proteomes" id="UP000315689">
    <property type="component" value="Unassembled WGS sequence"/>
</dbReference>
<feature type="site" description="Interaction with substrate tRNA" evidence="10">
    <location>
        <position position="96"/>
    </location>
</feature>
<keyword evidence="5 10" id="KW-0819">tRNA processing</keyword>
<dbReference type="HAMAP" id="MF_00185">
    <property type="entry name" value="IPP_trans"/>
    <property type="match status" value="1"/>
</dbReference>
<evidence type="ECO:0000256" key="11">
    <source>
        <dbReference type="RuleBase" id="RU003783"/>
    </source>
</evidence>
<comment type="caution">
    <text evidence="10">Lacks conserved residue(s) required for the propagation of feature annotation.</text>
</comment>
<dbReference type="GO" id="GO:0005524">
    <property type="term" value="F:ATP binding"/>
    <property type="evidence" value="ECO:0007669"/>
    <property type="project" value="UniProtKB-UniRule"/>
</dbReference>
<dbReference type="PANTHER" id="PTHR11088">
    <property type="entry name" value="TRNA DIMETHYLALLYLTRANSFERASE"/>
    <property type="match status" value="1"/>
</dbReference>
<evidence type="ECO:0000256" key="8">
    <source>
        <dbReference type="ARBA" id="ARBA00022842"/>
    </source>
</evidence>
<dbReference type="EC" id="2.5.1.75" evidence="10"/>
<dbReference type="NCBIfam" id="TIGR00174">
    <property type="entry name" value="miaA"/>
    <property type="match status" value="1"/>
</dbReference>
<dbReference type="Gene3D" id="1.10.20.140">
    <property type="match status" value="1"/>
</dbReference>
<organism evidence="14 15">
    <name type="scientific">Candidatus Berkelbacteria bacterium Licking1014_7</name>
    <dbReference type="NCBI Taxonomy" id="2017147"/>
    <lineage>
        <taxon>Bacteria</taxon>
        <taxon>Candidatus Berkelbacteria</taxon>
    </lineage>
</organism>
<evidence type="ECO:0000256" key="2">
    <source>
        <dbReference type="ARBA" id="ARBA00003213"/>
    </source>
</evidence>
<evidence type="ECO:0000256" key="1">
    <source>
        <dbReference type="ARBA" id="ARBA00001946"/>
    </source>
</evidence>
<dbReference type="InterPro" id="IPR027417">
    <property type="entry name" value="P-loop_NTPase"/>
</dbReference>
<reference evidence="14 15" key="1">
    <citation type="submission" date="2017-07" db="EMBL/GenBank/DDBJ databases">
        <title>Mechanisms for carbon and nitrogen cycling indicate functional differentiation within the Candidate Phyla Radiation.</title>
        <authorList>
            <person name="Danczak R.E."/>
            <person name="Johnston M.D."/>
            <person name="Kenah C."/>
            <person name="Slattery M."/>
            <person name="Wrighton K.C."/>
            <person name="Wilkins M.J."/>
        </authorList>
    </citation>
    <scope>NUCLEOTIDE SEQUENCE [LARGE SCALE GENOMIC DNA]</scope>
    <source>
        <strain evidence="14">Licking1014_7</strain>
    </source>
</reference>
<comment type="caution">
    <text evidence="14">The sequence shown here is derived from an EMBL/GenBank/DDBJ whole genome shotgun (WGS) entry which is preliminary data.</text>
</comment>
<dbReference type="AlphaFoldDB" id="A0A554LHP0"/>
<evidence type="ECO:0000256" key="13">
    <source>
        <dbReference type="RuleBase" id="RU003785"/>
    </source>
</evidence>
<sequence length="311" mass="36010">MQKKLVAIVGATATGKSDLAKAMIKKFNGVAISVDSRQIYRGLDLGTGKDKSFPQKMIDILDAGEKFSVVEFQKKVLDLIEKTFASGKIPFLVGGTGFYLDSIIFERNYPAVAPDENLRKCLSKLTIKELCQKLLQKDTDSARRVGKNKRRLIRALEIIEKTGEKVPKFYARKFRYPTLLLGIEVNRDKLYQRIDERVDERIKLGMIKEVRSLIERGVSKIWLKGLGLEYRAITEFLEAKNTKREMIQGLKFDIHAFSRRQATWFRQYPEIEWLELIEYTKKDKQQLVEKAEEKVHDFVKLLKDEISKKSI</sequence>
<comment type="cofactor">
    <cofactor evidence="1 10">
        <name>Mg(2+)</name>
        <dbReference type="ChEBI" id="CHEBI:18420"/>
    </cofactor>
</comment>